<gene>
    <name evidence="1" type="ORF">LPJ66_009105</name>
</gene>
<evidence type="ECO:0000313" key="2">
    <source>
        <dbReference type="Proteomes" id="UP001150581"/>
    </source>
</evidence>
<evidence type="ECO:0000313" key="1">
    <source>
        <dbReference type="EMBL" id="KAJ1887461.1"/>
    </source>
</evidence>
<protein>
    <submittedName>
        <fullName evidence="1">Uncharacterized protein</fullName>
    </submittedName>
</protein>
<dbReference type="Proteomes" id="UP001150581">
    <property type="component" value="Unassembled WGS sequence"/>
</dbReference>
<dbReference type="EMBL" id="JANBPG010001988">
    <property type="protein sequence ID" value="KAJ1887461.1"/>
    <property type="molecule type" value="Genomic_DNA"/>
</dbReference>
<proteinExistence type="predicted"/>
<accession>A0ACC1I6P7</accession>
<comment type="caution">
    <text evidence="1">The sequence shown here is derived from an EMBL/GenBank/DDBJ whole genome shotgun (WGS) entry which is preliminary data.</text>
</comment>
<sequence length="856" mass="91823">MATSNGQGPAANSSDAADTSTHTNTSTSTSTDAGTRTGTGTGTNTPLALADQASSYRVSSPTKEAWISHSLKKRRGEFVSQQQLRMFVGTWNVNGRGPATAAEMRAWLGFSSADADAPDLVVAGFQELDARAEAFVYNDAAKEQQWTEALVQALPGGYRKVAARQLIGMFIVVFVAERCYDSVGGVQTASVGCGIMGVVGNKGAVGVRLVYGDTPVCFVCAHLAHDAAQVERRNAQFHEVCRRLVFAPDDAGWPDPLAPRREPAGAVGVFDHAYVVWLGDLNYRVGQSEPSEPGGPGQADPGPSTYAELLALDQLRAAMGDRQAFAGFEEAAVRFAPTYKFVPGTARYDERRRPAWCDRVLWWAPSGGIGCDEYTAAASVLMSDHRPVRARLVADVWRVGRARRQAVYLDVLRELDRYENECIPTASLDADRVDFGRVVFGSRVARRLRLANTGQVPLEYGFVATPAYARGMPAWLRIAPGSGMLLPGEAAHLELSVLVDERSSAALTTLSEDLAAILVLHLTRGRDYFLQVAGCYEPSVFGCPLEILVHLRGPIRAMQRADFAACLASGQFSVPRCVWALTDFIARYGVERGCSCFERPPDRALMRVVREWLDEDQALDPAVLLQWRAEAEAEADADSHVARTVVEGRSPQLRLEPAMRRFSERTAVGSAIPMLANGGAASEALERMTLDTASYGSGSGSESESDAEPPTASVAAAAAAVGNGGSGSSSSSTVAVSALPHDIGIDTACGCLVDLFRSLPEPLVPFDMYAACVEAGGVSRAAALEALEILAPGRLNVLVYLLAFLRECVERGAVTRRRVARVFAQVILRPRDVEDAVVGEGAERFVEFLLIAQGQI</sequence>
<name>A0ACC1I6P7_9FUNG</name>
<keyword evidence="2" id="KW-1185">Reference proteome</keyword>
<reference evidence="1" key="1">
    <citation type="submission" date="2022-07" db="EMBL/GenBank/DDBJ databases">
        <title>Phylogenomic reconstructions and comparative analyses of Kickxellomycotina fungi.</title>
        <authorList>
            <person name="Reynolds N.K."/>
            <person name="Stajich J.E."/>
            <person name="Barry K."/>
            <person name="Grigoriev I.V."/>
            <person name="Crous P."/>
            <person name="Smith M.E."/>
        </authorList>
    </citation>
    <scope>NUCLEOTIDE SEQUENCE</scope>
    <source>
        <strain evidence="1">Benny 63K</strain>
    </source>
</reference>
<organism evidence="1 2">
    <name type="scientific">Kickxella alabastrina</name>
    <dbReference type="NCBI Taxonomy" id="61397"/>
    <lineage>
        <taxon>Eukaryota</taxon>
        <taxon>Fungi</taxon>
        <taxon>Fungi incertae sedis</taxon>
        <taxon>Zoopagomycota</taxon>
        <taxon>Kickxellomycotina</taxon>
        <taxon>Kickxellomycetes</taxon>
        <taxon>Kickxellales</taxon>
        <taxon>Kickxellaceae</taxon>
        <taxon>Kickxella</taxon>
    </lineage>
</organism>